<gene>
    <name evidence="4" type="ORF">Hypma_014756</name>
</gene>
<keyword evidence="5" id="KW-1185">Reference proteome</keyword>
<feature type="region of interest" description="Disordered" evidence="1">
    <location>
        <begin position="288"/>
        <end position="309"/>
    </location>
</feature>
<comment type="caution">
    <text evidence="4">The sequence shown here is derived from an EMBL/GenBank/DDBJ whole genome shotgun (WGS) entry which is preliminary data.</text>
</comment>
<keyword evidence="2" id="KW-0472">Membrane</keyword>
<evidence type="ECO:0000256" key="1">
    <source>
        <dbReference type="SAM" id="MobiDB-lite"/>
    </source>
</evidence>
<feature type="transmembrane region" description="Helical" evidence="2">
    <location>
        <begin position="96"/>
        <end position="116"/>
    </location>
</feature>
<dbReference type="Proteomes" id="UP000076154">
    <property type="component" value="Unassembled WGS sequence"/>
</dbReference>
<dbReference type="AlphaFoldDB" id="A0A369J9G5"/>
<feature type="transmembrane region" description="Helical" evidence="2">
    <location>
        <begin position="53"/>
        <end position="76"/>
    </location>
</feature>
<name>A0A369J9G5_HYPMA</name>
<evidence type="ECO:0000313" key="4">
    <source>
        <dbReference type="EMBL" id="RDB18691.1"/>
    </source>
</evidence>
<keyword evidence="2" id="KW-1133">Transmembrane helix</keyword>
<feature type="transmembrane region" description="Helical" evidence="2">
    <location>
        <begin position="123"/>
        <end position="141"/>
    </location>
</feature>
<dbReference type="EMBL" id="LUEZ02000090">
    <property type="protein sequence ID" value="RDB18691.1"/>
    <property type="molecule type" value="Genomic_DNA"/>
</dbReference>
<feature type="domain" description="DUF6534" evidence="3">
    <location>
        <begin position="168"/>
        <end position="255"/>
    </location>
</feature>
<proteinExistence type="predicted"/>
<organism evidence="4 5">
    <name type="scientific">Hypsizygus marmoreus</name>
    <name type="common">White beech mushroom</name>
    <name type="synonym">Agaricus marmoreus</name>
    <dbReference type="NCBI Taxonomy" id="39966"/>
    <lineage>
        <taxon>Eukaryota</taxon>
        <taxon>Fungi</taxon>
        <taxon>Dikarya</taxon>
        <taxon>Basidiomycota</taxon>
        <taxon>Agaricomycotina</taxon>
        <taxon>Agaricomycetes</taxon>
        <taxon>Agaricomycetidae</taxon>
        <taxon>Agaricales</taxon>
        <taxon>Tricholomatineae</taxon>
        <taxon>Lyophyllaceae</taxon>
        <taxon>Hypsizygus</taxon>
    </lineage>
</organism>
<dbReference type="PANTHER" id="PTHR40465">
    <property type="entry name" value="CHROMOSOME 1, WHOLE GENOME SHOTGUN SEQUENCE"/>
    <property type="match status" value="1"/>
</dbReference>
<evidence type="ECO:0000256" key="2">
    <source>
        <dbReference type="SAM" id="Phobius"/>
    </source>
</evidence>
<protein>
    <recommendedName>
        <fullName evidence="3">DUF6534 domain-containing protein</fullName>
    </recommendedName>
</protein>
<feature type="transmembrane region" description="Helical" evidence="2">
    <location>
        <begin position="205"/>
        <end position="227"/>
    </location>
</feature>
<sequence>MARLEGVPGDIALLTGPMLLGNFFGYGLFGILVVQLFMYHYRFPKDPLWIKTLVWFLFVIDTLITVLATIAAWNMLAQGWGKPATLTPLDWPFGGIPLLSGLVASCVHFFFCWRLWKLRGAMLIPVIIATISLLTWATASYCGIHGRSLGILRLKSLKPYVIVWLGGSTLVDSLIAGYMVLILFQASSRTAFQATSSLLHKLITLTIETGLATGLAALAELVLFIVFPENNMHFIPFLMLAKLYSNTLLATLNARGLFHQDAMDGSQVIPPPLWNDSSFSLPHHLQTRPLRDSMSGTGRTSGMADGESAQTDGSVGFAMAVIKDSSS</sequence>
<dbReference type="Pfam" id="PF20152">
    <property type="entry name" value="DUF6534"/>
    <property type="match status" value="1"/>
</dbReference>
<feature type="transmembrane region" description="Helical" evidence="2">
    <location>
        <begin position="161"/>
        <end position="184"/>
    </location>
</feature>
<dbReference type="InterPro" id="IPR045339">
    <property type="entry name" value="DUF6534"/>
</dbReference>
<dbReference type="PANTHER" id="PTHR40465:SF1">
    <property type="entry name" value="DUF6534 DOMAIN-CONTAINING PROTEIN"/>
    <property type="match status" value="1"/>
</dbReference>
<keyword evidence="2" id="KW-0812">Transmembrane</keyword>
<dbReference type="InParanoid" id="A0A369J9G5"/>
<evidence type="ECO:0000259" key="3">
    <source>
        <dbReference type="Pfam" id="PF20152"/>
    </source>
</evidence>
<reference evidence="4" key="1">
    <citation type="submission" date="2018-04" db="EMBL/GenBank/DDBJ databases">
        <title>Whole genome sequencing of Hypsizygus marmoreus.</title>
        <authorList>
            <person name="Choi I.-G."/>
            <person name="Min B."/>
            <person name="Kim J.-G."/>
            <person name="Kim S."/>
            <person name="Oh Y.-L."/>
            <person name="Kong W.-S."/>
            <person name="Park H."/>
            <person name="Jeong J."/>
            <person name="Song E.-S."/>
        </authorList>
    </citation>
    <scope>NUCLEOTIDE SEQUENCE [LARGE SCALE GENOMIC DNA]</scope>
    <source>
        <strain evidence="4">51987-8</strain>
    </source>
</reference>
<evidence type="ECO:0000313" key="5">
    <source>
        <dbReference type="Proteomes" id="UP000076154"/>
    </source>
</evidence>
<accession>A0A369J9G5</accession>
<dbReference type="OrthoDB" id="2681808at2759"/>